<feature type="site" description="Positions MEP for the nucleophilic attack" evidence="7">
    <location>
        <position position="242"/>
    </location>
</feature>
<dbReference type="Proteomes" id="UP000030664">
    <property type="component" value="Unassembled WGS sequence"/>
</dbReference>
<dbReference type="GO" id="GO:0019288">
    <property type="term" value="P:isopentenyl diphosphate biosynthetic process, methylerythritol 4-phosphate pathway"/>
    <property type="evidence" value="ECO:0007669"/>
    <property type="project" value="UniProtKB-UniRule"/>
</dbReference>
<dbReference type="SUPFAM" id="SSF53448">
    <property type="entry name" value="Nucleotide-diphospho-sugar transferases"/>
    <property type="match status" value="1"/>
</dbReference>
<evidence type="ECO:0000256" key="7">
    <source>
        <dbReference type="HAMAP-Rule" id="MF_00108"/>
    </source>
</evidence>
<dbReference type="InterPro" id="IPR029044">
    <property type="entry name" value="Nucleotide-diphossugar_trans"/>
</dbReference>
<dbReference type="GO" id="GO:0050518">
    <property type="term" value="F:2-C-methyl-D-erythritol 4-phosphate cytidylyltransferase activity"/>
    <property type="evidence" value="ECO:0007669"/>
    <property type="project" value="UniProtKB-UniRule"/>
</dbReference>
<dbReference type="AlphaFoldDB" id="A0A0B0DF64"/>
<evidence type="ECO:0000256" key="4">
    <source>
        <dbReference type="ARBA" id="ARBA00022679"/>
    </source>
</evidence>
<dbReference type="EC" id="2.7.7.60" evidence="7"/>
<feature type="site" description="Transition state stabilizer" evidence="7">
    <location>
        <position position="23"/>
    </location>
</feature>
<evidence type="ECO:0000256" key="2">
    <source>
        <dbReference type="ARBA" id="ARBA00004787"/>
    </source>
</evidence>
<feature type="site" description="Positions MEP for the nucleophilic attack" evidence="7">
    <location>
        <position position="151"/>
    </location>
</feature>
<accession>A0A0B0DF64</accession>
<dbReference type="UniPathway" id="UPA00056">
    <property type="reaction ID" value="UER00093"/>
</dbReference>
<evidence type="ECO:0000256" key="1">
    <source>
        <dbReference type="ARBA" id="ARBA00001282"/>
    </source>
</evidence>
<dbReference type="InterPro" id="IPR034683">
    <property type="entry name" value="IspD/TarI"/>
</dbReference>
<dbReference type="CDD" id="cd02516">
    <property type="entry name" value="CDP-ME_synthetase"/>
    <property type="match status" value="1"/>
</dbReference>
<feature type="site" description="Transition state stabilizer" evidence="7">
    <location>
        <position position="16"/>
    </location>
</feature>
<evidence type="ECO:0000256" key="3">
    <source>
        <dbReference type="ARBA" id="ARBA00009789"/>
    </source>
</evidence>
<protein>
    <recommendedName>
        <fullName evidence="7">2-C-methyl-D-erythritol 4-phosphate cytidylyltransferase</fullName>
        <ecNumber evidence="7">2.7.7.60</ecNumber>
    </recommendedName>
    <alternativeName>
        <fullName evidence="7">4-diphosphocytidyl-2C-methyl-D-erythritol synthase</fullName>
    </alternativeName>
    <alternativeName>
        <fullName evidence="7">MEP cytidylyltransferase</fullName>
        <shortName evidence="7">MCT</shortName>
    </alternativeName>
</protein>
<name>A0A0B0DF64_9MICC</name>
<evidence type="ECO:0000313" key="9">
    <source>
        <dbReference type="EMBL" id="KHE75370.1"/>
    </source>
</evidence>
<comment type="caution">
    <text evidence="9">The sequence shown here is derived from an EMBL/GenBank/DDBJ whole genome shotgun (WGS) entry which is preliminary data.</text>
</comment>
<dbReference type="Gene3D" id="3.90.550.10">
    <property type="entry name" value="Spore Coat Polysaccharide Biosynthesis Protein SpsA, Chain A"/>
    <property type="match status" value="1"/>
</dbReference>
<dbReference type="STRING" id="223184.AS25_01615"/>
<comment type="similarity">
    <text evidence="3 7">Belongs to the IspD/TarI cytidylyltransferase family. IspD subfamily.</text>
</comment>
<proteinExistence type="inferred from homology"/>
<gene>
    <name evidence="7" type="primary">ispD</name>
    <name evidence="9" type="ORF">AS25_01615</name>
</gene>
<keyword evidence="4 7" id="KW-0808">Transferase</keyword>
<keyword evidence="6 7" id="KW-0414">Isoprene biosynthesis</keyword>
<reference evidence="9 10" key="1">
    <citation type="submission" date="2014-09" db="EMBL/GenBank/DDBJ databases">
        <title>High-quality draft genome sequence of Kocuria marina SO9-6, an actinobacterium isolated from a copper mine.</title>
        <authorList>
            <person name="Castro D.B."/>
            <person name="Pereira L.B."/>
            <person name="Silva M.V."/>
            <person name="Silva B.P."/>
            <person name="Zanardi B.R."/>
            <person name="Carlos C."/>
            <person name="Belgini D.R."/>
            <person name="Limache E.G."/>
            <person name="Lacerda G.V."/>
            <person name="Nery M.B."/>
            <person name="Gomes M.B."/>
            <person name="Souza S."/>
            <person name="Silva T.M."/>
            <person name="Rodrigues V.D."/>
            <person name="Paulino L.C."/>
            <person name="Vicentini R."/>
            <person name="Ferraz L.F."/>
            <person name="Ottoboni L.M."/>
        </authorList>
    </citation>
    <scope>NUCLEOTIDE SEQUENCE [LARGE SCALE GENOMIC DNA]</scope>
    <source>
        <strain evidence="9 10">SO9-6</strain>
    </source>
</reference>
<evidence type="ECO:0000313" key="10">
    <source>
        <dbReference type="Proteomes" id="UP000030664"/>
    </source>
</evidence>
<dbReference type="PANTHER" id="PTHR32125:SF4">
    <property type="entry name" value="2-C-METHYL-D-ERYTHRITOL 4-PHOSPHATE CYTIDYLYLTRANSFERASE, CHLOROPLASTIC"/>
    <property type="match status" value="1"/>
</dbReference>
<dbReference type="InterPro" id="IPR018294">
    <property type="entry name" value="ISPD_synthase_CS"/>
</dbReference>
<organism evidence="9 10">
    <name type="scientific">Kocuria marina</name>
    <dbReference type="NCBI Taxonomy" id="223184"/>
    <lineage>
        <taxon>Bacteria</taxon>
        <taxon>Bacillati</taxon>
        <taxon>Actinomycetota</taxon>
        <taxon>Actinomycetes</taxon>
        <taxon>Micrococcales</taxon>
        <taxon>Micrococcaceae</taxon>
        <taxon>Kocuria</taxon>
    </lineage>
</organism>
<dbReference type="eggNOG" id="COG1211">
    <property type="taxonomic scope" value="Bacteria"/>
</dbReference>
<keyword evidence="5 7" id="KW-0548">Nucleotidyltransferase</keyword>
<dbReference type="PANTHER" id="PTHR32125">
    <property type="entry name" value="2-C-METHYL-D-ERYTHRITOL 4-PHOSPHATE CYTIDYLYLTRANSFERASE, CHLOROPLASTIC"/>
    <property type="match status" value="1"/>
</dbReference>
<dbReference type="EMBL" id="JROM01000008">
    <property type="protein sequence ID" value="KHE75370.1"/>
    <property type="molecule type" value="Genomic_DNA"/>
</dbReference>
<feature type="region of interest" description="Disordered" evidence="8">
    <location>
        <begin position="179"/>
        <end position="214"/>
    </location>
</feature>
<dbReference type="InterPro" id="IPR001228">
    <property type="entry name" value="IspD"/>
</dbReference>
<comment type="catalytic activity">
    <reaction evidence="1 7">
        <text>2-C-methyl-D-erythritol 4-phosphate + CTP + H(+) = 4-CDP-2-C-methyl-D-erythritol + diphosphate</text>
        <dbReference type="Rhea" id="RHEA:13429"/>
        <dbReference type="ChEBI" id="CHEBI:15378"/>
        <dbReference type="ChEBI" id="CHEBI:33019"/>
        <dbReference type="ChEBI" id="CHEBI:37563"/>
        <dbReference type="ChEBI" id="CHEBI:57823"/>
        <dbReference type="ChEBI" id="CHEBI:58262"/>
        <dbReference type="EC" id="2.7.7.60"/>
    </reaction>
</comment>
<dbReference type="Pfam" id="PF01128">
    <property type="entry name" value="IspD"/>
    <property type="match status" value="2"/>
</dbReference>
<evidence type="ECO:0000256" key="5">
    <source>
        <dbReference type="ARBA" id="ARBA00022695"/>
    </source>
</evidence>
<dbReference type="PROSITE" id="PS01295">
    <property type="entry name" value="ISPD"/>
    <property type="match status" value="1"/>
</dbReference>
<comment type="pathway">
    <text evidence="2 7">Isoprenoid biosynthesis; isopentenyl diphosphate biosynthesis via DXP pathway; isopentenyl diphosphate from 1-deoxy-D-xylulose 5-phosphate: step 2/6.</text>
</comment>
<comment type="function">
    <text evidence="7">Catalyzes the formation of 4-diphosphocytidyl-2-C-methyl-D-erythritol from CTP and 2-C-methyl-D-erythritol 4-phosphate (MEP).</text>
</comment>
<dbReference type="HAMAP" id="MF_00108">
    <property type="entry name" value="IspD"/>
    <property type="match status" value="1"/>
</dbReference>
<sequence>MDGLAVIVVAAGSGTRLGYGMPKALVPVAGRPILEHALATVRGTLPGAAVIVTVPAGDTDLTAVARAAGAVAVTGGATRAQSVAAALTALPAGVTHVLVHDAARCLTPPAVLERVVTALQAGAQAVVPVTPVTDTVRGVDTHGRSTGTVDRAGLRSVQTPQGFDRALLERVNRAAGLLPDGPLDATGEDPQLGHSVRTAEAAATATGSAGDPEGITDDASLVELFAPEHPVEFVAGDEESFKITRPLDLVLALAILREREPARPAQWPHD</sequence>
<dbReference type="InterPro" id="IPR050088">
    <property type="entry name" value="IspD/TarI_cytidylyltransf_bact"/>
</dbReference>
<evidence type="ECO:0000256" key="8">
    <source>
        <dbReference type="SAM" id="MobiDB-lite"/>
    </source>
</evidence>
<evidence type="ECO:0000256" key="6">
    <source>
        <dbReference type="ARBA" id="ARBA00023229"/>
    </source>
</evidence>